<dbReference type="InterPro" id="IPR000531">
    <property type="entry name" value="Beta-barrel_TonB"/>
</dbReference>
<dbReference type="EMBL" id="NFHB01000001">
    <property type="protein sequence ID" value="OUN04998.1"/>
    <property type="molecule type" value="Genomic_DNA"/>
</dbReference>
<dbReference type="InterPro" id="IPR023996">
    <property type="entry name" value="TonB-dep_OMP_SusC/RagA"/>
</dbReference>
<dbReference type="Gene3D" id="2.40.170.20">
    <property type="entry name" value="TonB-dependent receptor, beta-barrel domain"/>
    <property type="match status" value="1"/>
</dbReference>
<proteinExistence type="inferred from homology"/>
<keyword evidence="7 8" id="KW-0998">Cell outer membrane</keyword>
<dbReference type="Gene3D" id="2.60.40.1120">
    <property type="entry name" value="Carboxypeptidase-like, regulatory domain"/>
    <property type="match status" value="1"/>
</dbReference>
<dbReference type="SUPFAM" id="SSF49464">
    <property type="entry name" value="Carboxypeptidase regulatory domain-like"/>
    <property type="match status" value="1"/>
</dbReference>
<dbReference type="InterPro" id="IPR023997">
    <property type="entry name" value="TonB-dep_OMP_SusC/RagA_CS"/>
</dbReference>
<sequence length="1102" mass="122652">MKQCYTLTGLDVLGKIRSYIRLLTVTLLYVTFALPASAQGGGKAVSGIVKDDTGNPLIGVTVTVPGTTKGTTTDANGTYTINADNSESLNFSYVGYKTQTIHVNNQSTIDVTMSEDNTSLEEVVVVGYGVQKRRDIVGAVETLSTKGLEERMGSSMSISRSLQGAIPGLTMTFSDGKPNRGATVRIRGAENSIGSGGSALVMVDGVETDMSTVNPDDIESITVLKDASSTAVYGARGTFGVILLTTKKPQKGSAKVTYNGTFTFYKRATKPQMVTNGYDYTTSFLESYVNAFGKDPSNINNVFKFSRTWYDELARRNNDPSYEKWRVNNRNTYEYFGNTNWYDVFYKDYTTGHQHNISVTGGGDVASYYVSGRMFEQDGIYNAGDEKYQQFNVKAKGIVNVKPWLRVENTTDFMYRYSHQPTGHTGISTTPMTVSRMLNHQAYPVALVTNPDGTWTEAAVYTGWAGFVEGNSWRKDRKFDMNNRTAITIDLLKDVLVAAADVSFYFNQTDRRQAVNSYTYYTGPDSSGERPSGSLYEERSYNRQKVASSATLTYTPRLGDNHSLSIMGGWNIEDYTYKSNLMSREGIIIPGKPNFSLLEGEAMTLKDNGSYDWGLVGAFYRVSYSYKGKYLLEASGRYDGNSKFPSNQRWGFFPSGSVGWRISEENFMKNANWLDNLKIRASVGSAGNGLISDAYAYLSTMSIAQSSLLNNGSVFNYTQAPSPIPKSLTWEKATTYDLGLDFEAFNGRLNFSADIYRKKTTDMYVVGEELPAVFGNSAPKGNYADMRTDGWEASLSWRDSHKVAGKTLSYNIKVAVWDNTSKITRYTAKTGTLPTNYSINYYEGMTLGEMWGYKCDGLFQSDEEAQTWANYSKFTNRSATWQAGDPRYLDLNGDGYVNNGNNTIYDHGDLVKIGNTTPRYSYSIQGGVRWNGIGISMMWQGVGKRDWYPAKESGYFWGQYGRPYSMALPWHNSDRWSPTNRGAYWPRLVGYSASDSGLILAQPNTRYVQDASYIRLKNLTIDYNFPKELVNKIGLQALKIYVSGENLLTFSPLKKYAKNYDPEGIYAGDADYGTNKFGSDNFGDGDGYPVMKSYTIGLSITF</sequence>
<evidence type="ECO:0000256" key="1">
    <source>
        <dbReference type="ARBA" id="ARBA00004571"/>
    </source>
</evidence>
<gene>
    <name evidence="12" type="ORF">B5G41_01450</name>
</gene>
<dbReference type="NCBIfam" id="TIGR04057">
    <property type="entry name" value="SusC_RagA_signa"/>
    <property type="match status" value="1"/>
</dbReference>
<dbReference type="Proteomes" id="UP000195772">
    <property type="component" value="Unassembled WGS sequence"/>
</dbReference>
<dbReference type="InterPro" id="IPR037066">
    <property type="entry name" value="Plug_dom_sf"/>
</dbReference>
<evidence type="ECO:0000313" key="12">
    <source>
        <dbReference type="EMBL" id="OUN04998.1"/>
    </source>
</evidence>
<evidence type="ECO:0000256" key="9">
    <source>
        <dbReference type="RuleBase" id="RU003357"/>
    </source>
</evidence>
<evidence type="ECO:0000256" key="6">
    <source>
        <dbReference type="ARBA" id="ARBA00023136"/>
    </source>
</evidence>
<keyword evidence="2 8" id="KW-0813">Transport</keyword>
<evidence type="ECO:0000256" key="7">
    <source>
        <dbReference type="ARBA" id="ARBA00023237"/>
    </source>
</evidence>
<keyword evidence="6 8" id="KW-0472">Membrane</keyword>
<evidence type="ECO:0000256" key="5">
    <source>
        <dbReference type="ARBA" id="ARBA00023077"/>
    </source>
</evidence>
<evidence type="ECO:0000259" key="11">
    <source>
        <dbReference type="Pfam" id="PF07715"/>
    </source>
</evidence>
<dbReference type="OrthoDB" id="778480at2"/>
<comment type="subcellular location">
    <subcellularLocation>
        <location evidence="1 8">Cell outer membrane</location>
        <topology evidence="1 8">Multi-pass membrane protein</topology>
    </subcellularLocation>
</comment>
<accession>A0A1Y3R368</accession>
<dbReference type="RefSeq" id="WP_087401035.1">
    <property type="nucleotide sequence ID" value="NZ_JADPGS010000001.1"/>
</dbReference>
<dbReference type="GO" id="GO:0009279">
    <property type="term" value="C:cell outer membrane"/>
    <property type="evidence" value="ECO:0007669"/>
    <property type="project" value="UniProtKB-SubCell"/>
</dbReference>
<dbReference type="PROSITE" id="PS52016">
    <property type="entry name" value="TONB_DEPENDENT_REC_3"/>
    <property type="match status" value="1"/>
</dbReference>
<protein>
    <submittedName>
        <fullName evidence="12">SusC/RagA family TonB-linked outer membrane protein</fullName>
    </submittedName>
</protein>
<keyword evidence="3 8" id="KW-1134">Transmembrane beta strand</keyword>
<dbReference type="SUPFAM" id="SSF56935">
    <property type="entry name" value="Porins"/>
    <property type="match status" value="1"/>
</dbReference>
<comment type="caution">
    <text evidence="12">The sequence shown here is derived from an EMBL/GenBank/DDBJ whole genome shotgun (WGS) entry which is preliminary data.</text>
</comment>
<dbReference type="eggNOG" id="COG1629">
    <property type="taxonomic scope" value="Bacteria"/>
</dbReference>
<dbReference type="InterPro" id="IPR008969">
    <property type="entry name" value="CarboxyPept-like_regulatory"/>
</dbReference>
<name>A0A1Y3R368_9BACT</name>
<evidence type="ECO:0000256" key="8">
    <source>
        <dbReference type="PROSITE-ProRule" id="PRU01360"/>
    </source>
</evidence>
<dbReference type="Pfam" id="PF00593">
    <property type="entry name" value="TonB_dep_Rec_b-barrel"/>
    <property type="match status" value="1"/>
</dbReference>
<evidence type="ECO:0000256" key="2">
    <source>
        <dbReference type="ARBA" id="ARBA00022448"/>
    </source>
</evidence>
<dbReference type="AlphaFoldDB" id="A0A1Y3R368"/>
<evidence type="ECO:0000313" key="13">
    <source>
        <dbReference type="Proteomes" id="UP000195772"/>
    </source>
</evidence>
<dbReference type="FunFam" id="2.60.40.1120:FF:000003">
    <property type="entry name" value="Outer membrane protein Omp121"/>
    <property type="match status" value="1"/>
</dbReference>
<evidence type="ECO:0000256" key="3">
    <source>
        <dbReference type="ARBA" id="ARBA00022452"/>
    </source>
</evidence>
<comment type="similarity">
    <text evidence="8 9">Belongs to the TonB-dependent receptor family.</text>
</comment>
<feature type="domain" description="TonB-dependent receptor-like beta-barrel" evidence="10">
    <location>
        <begin position="463"/>
        <end position="921"/>
    </location>
</feature>
<evidence type="ECO:0000256" key="4">
    <source>
        <dbReference type="ARBA" id="ARBA00022692"/>
    </source>
</evidence>
<dbReference type="InterPro" id="IPR012910">
    <property type="entry name" value="Plug_dom"/>
</dbReference>
<organism evidence="12 13">
    <name type="scientific">Alistipes onderdonkii</name>
    <dbReference type="NCBI Taxonomy" id="328813"/>
    <lineage>
        <taxon>Bacteria</taxon>
        <taxon>Pseudomonadati</taxon>
        <taxon>Bacteroidota</taxon>
        <taxon>Bacteroidia</taxon>
        <taxon>Bacteroidales</taxon>
        <taxon>Rikenellaceae</taxon>
        <taxon>Alistipes</taxon>
    </lineage>
</organism>
<dbReference type="Pfam" id="PF07715">
    <property type="entry name" value="Plug"/>
    <property type="match status" value="1"/>
</dbReference>
<keyword evidence="4 8" id="KW-0812">Transmembrane</keyword>
<reference evidence="13" key="1">
    <citation type="submission" date="2017-04" db="EMBL/GenBank/DDBJ databases">
        <title>Function of individual gut microbiota members based on whole genome sequencing of pure cultures obtained from chicken caecum.</title>
        <authorList>
            <person name="Medvecky M."/>
            <person name="Cejkova D."/>
            <person name="Polansky O."/>
            <person name="Karasova D."/>
            <person name="Kubasova T."/>
            <person name="Cizek A."/>
            <person name="Rychlik I."/>
        </authorList>
    </citation>
    <scope>NUCLEOTIDE SEQUENCE [LARGE SCALE GENOMIC DNA]</scope>
    <source>
        <strain evidence="13">An90</strain>
    </source>
</reference>
<keyword evidence="5 9" id="KW-0798">TonB box</keyword>
<evidence type="ECO:0000259" key="10">
    <source>
        <dbReference type="Pfam" id="PF00593"/>
    </source>
</evidence>
<dbReference type="Pfam" id="PF13715">
    <property type="entry name" value="CarbopepD_reg_2"/>
    <property type="match status" value="1"/>
</dbReference>
<dbReference type="NCBIfam" id="TIGR04056">
    <property type="entry name" value="OMP_RagA_SusC"/>
    <property type="match status" value="1"/>
</dbReference>
<dbReference type="InterPro" id="IPR039426">
    <property type="entry name" value="TonB-dep_rcpt-like"/>
</dbReference>
<dbReference type="InterPro" id="IPR036942">
    <property type="entry name" value="Beta-barrel_TonB_sf"/>
</dbReference>
<dbReference type="Gene3D" id="2.170.130.10">
    <property type="entry name" value="TonB-dependent receptor, plug domain"/>
    <property type="match status" value="1"/>
</dbReference>
<feature type="domain" description="TonB-dependent receptor plug" evidence="11">
    <location>
        <begin position="133"/>
        <end position="241"/>
    </location>
</feature>